<evidence type="ECO:0000256" key="4">
    <source>
        <dbReference type="ARBA" id="ARBA00023125"/>
    </source>
</evidence>
<dbReference type="InterPro" id="IPR002104">
    <property type="entry name" value="Integrase_catalytic"/>
</dbReference>
<evidence type="ECO:0000256" key="3">
    <source>
        <dbReference type="ARBA" id="ARBA00022908"/>
    </source>
</evidence>
<dbReference type="Gene3D" id="1.10.443.10">
    <property type="entry name" value="Intergrase catalytic core"/>
    <property type="match status" value="1"/>
</dbReference>
<reference evidence="7 8" key="1">
    <citation type="journal article" date="2016" name="Appl. Environ. Microbiol.">
        <title>Function and Phylogeny of Bacterial Butyryl Coenzyme A:Acetate Transferases and Their Diversity in the Proximal Colon of Swine.</title>
        <authorList>
            <person name="Trachsel J."/>
            <person name="Bayles D.O."/>
            <person name="Looft T."/>
            <person name="Levine U.Y."/>
            <person name="Allen H.K."/>
        </authorList>
    </citation>
    <scope>NUCLEOTIDE SEQUENCE [LARGE SCALE GENOMIC DNA]</scope>
    <source>
        <strain evidence="7 8">68-3-10</strain>
    </source>
</reference>
<accession>A0A1Q9JHC7</accession>
<proteinExistence type="inferred from homology"/>
<dbReference type="STRING" id="1261640.BHK98_05795"/>
<evidence type="ECO:0000256" key="1">
    <source>
        <dbReference type="ARBA" id="ARBA00003283"/>
    </source>
</evidence>
<keyword evidence="4" id="KW-0238">DNA-binding</keyword>
<comment type="similarity">
    <text evidence="2">Belongs to the 'phage' integrase family.</text>
</comment>
<dbReference type="Pfam" id="PF14659">
    <property type="entry name" value="Phage_int_SAM_3"/>
    <property type="match status" value="1"/>
</dbReference>
<evidence type="ECO:0000313" key="8">
    <source>
        <dbReference type="Proteomes" id="UP000187404"/>
    </source>
</evidence>
<sequence>MPAYKDKNRNTWMASFYYEDWTGTKKKKTKRGFKTKKEALEWERSFRNQKAETLDMTFADFVEVYTEDMKPKLRWNTWITKEYILKEKLIPYFGKKKMNEIKASDIIKWQNTLITMKDENGKPLYSRKYLKTIQSQLSCIFNHAVRLYELKKNPVHSAGPIGGDDRTQEMSIWSKDEYRAFSEAISGNIESFTAFEVLYWGGLRLGEMLALTLGDIDFENDEIHITKSLQHIRGQIVITPPKTKKGIRVVKIPHFLTRELEMFTRMQYGINPENRIFMISKEFLHHEMDRGSEAAGVKRIRIHDLRHSHVSMLIDMGFSAVDIANRVGHENIDITMHYAHMFPHKQQEIVGKLEIENDWQEAI</sequence>
<dbReference type="OrthoDB" id="9803188at2"/>
<dbReference type="GO" id="GO:0003677">
    <property type="term" value="F:DNA binding"/>
    <property type="evidence" value="ECO:0007669"/>
    <property type="project" value="UniProtKB-KW"/>
</dbReference>
<dbReference type="PROSITE" id="PS51898">
    <property type="entry name" value="TYR_RECOMBINASE"/>
    <property type="match status" value="1"/>
</dbReference>
<keyword evidence="5" id="KW-0233">DNA recombination</keyword>
<name>A0A1Q9JHC7_9FIRM</name>
<dbReference type="InterPro" id="IPR004107">
    <property type="entry name" value="Integrase_SAM-like_N"/>
</dbReference>
<dbReference type="Pfam" id="PF00589">
    <property type="entry name" value="Phage_integrase"/>
    <property type="match status" value="1"/>
</dbReference>
<dbReference type="EMBL" id="MJIE01000001">
    <property type="protein sequence ID" value="OLR55619.1"/>
    <property type="molecule type" value="Genomic_DNA"/>
</dbReference>
<dbReference type="GO" id="GO:0015074">
    <property type="term" value="P:DNA integration"/>
    <property type="evidence" value="ECO:0007669"/>
    <property type="project" value="UniProtKB-KW"/>
</dbReference>
<protein>
    <submittedName>
        <fullName evidence="7">Integrase</fullName>
    </submittedName>
</protein>
<dbReference type="InterPro" id="IPR013762">
    <property type="entry name" value="Integrase-like_cat_sf"/>
</dbReference>
<dbReference type="CDD" id="cd01189">
    <property type="entry name" value="INT_ICEBs1_C_like"/>
    <property type="match status" value="1"/>
</dbReference>
<comment type="function">
    <text evidence="1">Site-specific tyrosine recombinase, which acts by catalyzing the cutting and rejoining of the recombining DNA molecules.</text>
</comment>
<dbReference type="SUPFAM" id="SSF56349">
    <property type="entry name" value="DNA breaking-rejoining enzymes"/>
    <property type="match status" value="1"/>
</dbReference>
<dbReference type="PANTHER" id="PTHR30349:SF64">
    <property type="entry name" value="PROPHAGE INTEGRASE INTD-RELATED"/>
    <property type="match status" value="1"/>
</dbReference>
<comment type="caution">
    <text evidence="7">The sequence shown here is derived from an EMBL/GenBank/DDBJ whole genome shotgun (WGS) entry which is preliminary data.</text>
</comment>
<evidence type="ECO:0000256" key="5">
    <source>
        <dbReference type="ARBA" id="ARBA00023172"/>
    </source>
</evidence>
<dbReference type="InterPro" id="IPR011010">
    <property type="entry name" value="DNA_brk_join_enz"/>
</dbReference>
<dbReference type="AlphaFoldDB" id="A0A1Q9JHC7"/>
<keyword evidence="8" id="KW-1185">Reference proteome</keyword>
<dbReference type="InterPro" id="IPR010998">
    <property type="entry name" value="Integrase_recombinase_N"/>
</dbReference>
<keyword evidence="3" id="KW-0229">DNA integration</keyword>
<dbReference type="RefSeq" id="WP_075712609.1">
    <property type="nucleotide sequence ID" value="NZ_MJIE01000001.1"/>
</dbReference>
<dbReference type="InterPro" id="IPR028259">
    <property type="entry name" value="AP2-like_int_N"/>
</dbReference>
<dbReference type="PANTHER" id="PTHR30349">
    <property type="entry name" value="PHAGE INTEGRASE-RELATED"/>
    <property type="match status" value="1"/>
</dbReference>
<dbReference type="Gene3D" id="1.10.150.130">
    <property type="match status" value="1"/>
</dbReference>
<dbReference type="Proteomes" id="UP000187404">
    <property type="component" value="Unassembled WGS sequence"/>
</dbReference>
<gene>
    <name evidence="7" type="ORF">BHK98_05795</name>
</gene>
<evidence type="ECO:0000259" key="6">
    <source>
        <dbReference type="PROSITE" id="PS51898"/>
    </source>
</evidence>
<dbReference type="GO" id="GO:0006310">
    <property type="term" value="P:DNA recombination"/>
    <property type="evidence" value="ECO:0007669"/>
    <property type="project" value="UniProtKB-KW"/>
</dbReference>
<dbReference type="InterPro" id="IPR050090">
    <property type="entry name" value="Tyrosine_recombinase_XerCD"/>
</dbReference>
<feature type="domain" description="Tyr recombinase" evidence="6">
    <location>
        <begin position="168"/>
        <end position="351"/>
    </location>
</feature>
<evidence type="ECO:0000256" key="2">
    <source>
        <dbReference type="ARBA" id="ARBA00008857"/>
    </source>
</evidence>
<organism evidence="7 8">
    <name type="scientific">Hornefia porci</name>
    <dbReference type="NCBI Taxonomy" id="2652292"/>
    <lineage>
        <taxon>Bacteria</taxon>
        <taxon>Bacillati</taxon>
        <taxon>Bacillota</taxon>
        <taxon>Clostridia</taxon>
        <taxon>Peptostreptococcales</taxon>
        <taxon>Anaerovoracaceae</taxon>
        <taxon>Hornefia</taxon>
    </lineage>
</organism>
<dbReference type="Pfam" id="PF14657">
    <property type="entry name" value="Arm-DNA-bind_4"/>
    <property type="match status" value="1"/>
</dbReference>
<evidence type="ECO:0000313" key="7">
    <source>
        <dbReference type="EMBL" id="OLR55619.1"/>
    </source>
</evidence>